<feature type="domain" description="Ketoreductase" evidence="3">
    <location>
        <begin position="8"/>
        <end position="188"/>
    </location>
</feature>
<protein>
    <submittedName>
        <fullName evidence="4">Short-chain dehydrogenase</fullName>
    </submittedName>
</protein>
<accession>A0ABQ3V1Q3</accession>
<dbReference type="PRINTS" id="PR00080">
    <property type="entry name" value="SDRFAMILY"/>
</dbReference>
<gene>
    <name evidence="4" type="ORF">KSB_69870</name>
</gene>
<dbReference type="InterPro" id="IPR036291">
    <property type="entry name" value="NAD(P)-bd_dom_sf"/>
</dbReference>
<dbReference type="PANTHER" id="PTHR24321:SF11">
    <property type="entry name" value="BLR0893 PROTEIN"/>
    <property type="match status" value="1"/>
</dbReference>
<dbReference type="SUPFAM" id="SSF51735">
    <property type="entry name" value="NAD(P)-binding Rossmann-fold domains"/>
    <property type="match status" value="1"/>
</dbReference>
<dbReference type="PRINTS" id="PR00081">
    <property type="entry name" value="GDHRDH"/>
</dbReference>
<comment type="caution">
    <text evidence="4">The sequence shown here is derived from an EMBL/GenBank/DDBJ whole genome shotgun (WGS) entry which is preliminary data.</text>
</comment>
<evidence type="ECO:0000256" key="2">
    <source>
        <dbReference type="ARBA" id="ARBA00023002"/>
    </source>
</evidence>
<dbReference type="EMBL" id="BNJG01000003">
    <property type="protein sequence ID" value="GHO58512.1"/>
    <property type="molecule type" value="Genomic_DNA"/>
</dbReference>
<evidence type="ECO:0000313" key="4">
    <source>
        <dbReference type="EMBL" id="GHO58512.1"/>
    </source>
</evidence>
<dbReference type="Proteomes" id="UP000654345">
    <property type="component" value="Unassembled WGS sequence"/>
</dbReference>
<dbReference type="InterPro" id="IPR002347">
    <property type="entry name" value="SDR_fam"/>
</dbReference>
<reference evidence="4 5" key="1">
    <citation type="journal article" date="2021" name="Int. J. Syst. Evol. Microbiol.">
        <title>Reticulibacter mediterranei gen. nov., sp. nov., within the new family Reticulibacteraceae fam. nov., and Ktedonospora formicarum gen. nov., sp. nov., Ktedonobacter robiniae sp. nov., Dictyobacter formicarum sp. nov. and Dictyobacter arantiisoli sp. nov., belonging to the class Ktedonobacteria.</title>
        <authorList>
            <person name="Yabe S."/>
            <person name="Zheng Y."/>
            <person name="Wang C.M."/>
            <person name="Sakai Y."/>
            <person name="Abe K."/>
            <person name="Yokota A."/>
            <person name="Donadio S."/>
            <person name="Cavaletti L."/>
            <person name="Monciardini P."/>
        </authorList>
    </citation>
    <scope>NUCLEOTIDE SEQUENCE [LARGE SCALE GENOMIC DNA]</scope>
    <source>
        <strain evidence="4 5">SOSP1-30</strain>
    </source>
</reference>
<dbReference type="NCBIfam" id="NF005559">
    <property type="entry name" value="PRK07231.1"/>
    <property type="match status" value="1"/>
</dbReference>
<dbReference type="RefSeq" id="WP_201374786.1">
    <property type="nucleotide sequence ID" value="NZ_BNJG01000003.1"/>
</dbReference>
<organism evidence="4 5">
    <name type="scientific">Ktedonobacter robiniae</name>
    <dbReference type="NCBI Taxonomy" id="2778365"/>
    <lineage>
        <taxon>Bacteria</taxon>
        <taxon>Bacillati</taxon>
        <taxon>Chloroflexota</taxon>
        <taxon>Ktedonobacteria</taxon>
        <taxon>Ktedonobacterales</taxon>
        <taxon>Ktedonobacteraceae</taxon>
        <taxon>Ktedonobacter</taxon>
    </lineage>
</organism>
<evidence type="ECO:0000259" key="3">
    <source>
        <dbReference type="SMART" id="SM00822"/>
    </source>
</evidence>
<keyword evidence="2" id="KW-0560">Oxidoreductase</keyword>
<evidence type="ECO:0000256" key="1">
    <source>
        <dbReference type="ARBA" id="ARBA00006484"/>
    </source>
</evidence>
<name>A0ABQ3V1Q3_9CHLR</name>
<evidence type="ECO:0000313" key="5">
    <source>
        <dbReference type="Proteomes" id="UP000654345"/>
    </source>
</evidence>
<dbReference type="Pfam" id="PF13561">
    <property type="entry name" value="adh_short_C2"/>
    <property type="match status" value="1"/>
</dbReference>
<comment type="similarity">
    <text evidence="1">Belongs to the short-chain dehydrogenases/reductases (SDR) family.</text>
</comment>
<dbReference type="Gene3D" id="3.40.50.720">
    <property type="entry name" value="NAD(P)-binding Rossmann-like Domain"/>
    <property type="match status" value="1"/>
</dbReference>
<dbReference type="PANTHER" id="PTHR24321">
    <property type="entry name" value="DEHYDROGENASES, SHORT CHAIN"/>
    <property type="match status" value="1"/>
</dbReference>
<keyword evidence="5" id="KW-1185">Reference proteome</keyword>
<dbReference type="PROSITE" id="PS00061">
    <property type="entry name" value="ADH_SHORT"/>
    <property type="match status" value="1"/>
</dbReference>
<sequence length="253" mass="26918">MMKRFADNIVLVTGGSTGIGQATAMAFAREGAKVVITSRQRQAGEKTAALLKAEQGDACFIQADVTVEADMARLLEQIVARYDRLDIAFNNAGSVGTGAVTEIKEALWDETMASNLKGTWLSMKYELQQMLTQGSGTIVNMSSNLGGHVARPMMAPYAAAKAGVLALTQVAALEYIQSGIRINAVSPGPIRTPLSKRAAETDEERDRRVAGTLPIGRIGLPEEVAHAVLWLSSSEASFVVGHDIVLDGGFIIQ</sequence>
<dbReference type="CDD" id="cd05233">
    <property type="entry name" value="SDR_c"/>
    <property type="match status" value="1"/>
</dbReference>
<dbReference type="SMART" id="SM00822">
    <property type="entry name" value="PKS_KR"/>
    <property type="match status" value="1"/>
</dbReference>
<dbReference type="InterPro" id="IPR057326">
    <property type="entry name" value="KR_dom"/>
</dbReference>
<proteinExistence type="inferred from homology"/>
<dbReference type="InterPro" id="IPR020904">
    <property type="entry name" value="Sc_DH/Rdtase_CS"/>
</dbReference>